<dbReference type="AlphaFoldDB" id="A0A8J2KIY4"/>
<protein>
    <submittedName>
        <fullName evidence="1">Uncharacterized protein</fullName>
    </submittedName>
</protein>
<dbReference type="Proteomes" id="UP000708208">
    <property type="component" value="Unassembled WGS sequence"/>
</dbReference>
<dbReference type="InterPro" id="IPR040096">
    <property type="entry name" value="Ric1"/>
</dbReference>
<sequence length="250" mass="27646">TAGGYLLFYGLGTGSKNLFEQVDPESHKLRRESDELFLKEPIPAITIQLVLEVAVRGRIIGSVTLFRDEIMVSTDENSILRYRWDGTINNDFCLDLRRIPFSMDQQASRAVPLQDPNLYPIDFHFSPTIGGFSLVLSDGRAAFLTASTKVYDPNSVQGIWAGNLDDVTCSCVSHKYRLLSFGRRNAETAVFSVEDQTGGLQHMFNLKLSSRDFPGSPGPVRALAWTPDGCAIAVSWEKGGFALWSVFGSL</sequence>
<comment type="caution">
    <text evidence="1">The sequence shown here is derived from an EMBL/GenBank/DDBJ whole genome shotgun (WGS) entry which is preliminary data.</text>
</comment>
<accession>A0A8J2KIY4</accession>
<dbReference type="OrthoDB" id="67540at2759"/>
<keyword evidence="2" id="KW-1185">Reference proteome</keyword>
<feature type="non-terminal residue" evidence="1">
    <location>
        <position position="1"/>
    </location>
</feature>
<dbReference type="GO" id="GO:0034066">
    <property type="term" value="C:Ric1-Rgp1 guanyl-nucleotide exchange factor complex"/>
    <property type="evidence" value="ECO:0007669"/>
    <property type="project" value="InterPro"/>
</dbReference>
<reference evidence="1" key="1">
    <citation type="submission" date="2021-06" db="EMBL/GenBank/DDBJ databases">
        <authorList>
            <person name="Hodson N. C."/>
            <person name="Mongue J. A."/>
            <person name="Jaron S. K."/>
        </authorList>
    </citation>
    <scope>NUCLEOTIDE SEQUENCE</scope>
</reference>
<evidence type="ECO:0000313" key="1">
    <source>
        <dbReference type="EMBL" id="CAG7785904.1"/>
    </source>
</evidence>
<dbReference type="PANTHER" id="PTHR22746:SF10">
    <property type="entry name" value="GUANINE NUCLEOTIDE EXCHANGE FACTOR SUBUNIT RIC1"/>
    <property type="match status" value="1"/>
</dbReference>
<dbReference type="GO" id="GO:0042147">
    <property type="term" value="P:retrograde transport, endosome to Golgi"/>
    <property type="evidence" value="ECO:0007669"/>
    <property type="project" value="TreeGrafter"/>
</dbReference>
<dbReference type="GO" id="GO:0006886">
    <property type="term" value="P:intracellular protein transport"/>
    <property type="evidence" value="ECO:0007669"/>
    <property type="project" value="InterPro"/>
</dbReference>
<gene>
    <name evidence="1" type="ORF">AFUS01_LOCUS24500</name>
</gene>
<dbReference type="GO" id="GO:0005829">
    <property type="term" value="C:cytosol"/>
    <property type="evidence" value="ECO:0007669"/>
    <property type="project" value="TreeGrafter"/>
</dbReference>
<feature type="non-terminal residue" evidence="1">
    <location>
        <position position="250"/>
    </location>
</feature>
<dbReference type="EMBL" id="CAJVCH010306713">
    <property type="protein sequence ID" value="CAG7785904.1"/>
    <property type="molecule type" value="Genomic_DNA"/>
</dbReference>
<name>A0A8J2KIY4_9HEXA</name>
<dbReference type="PANTHER" id="PTHR22746">
    <property type="entry name" value="RAB6A-GEF COMPLEX PARTNER PROTEIN 1"/>
    <property type="match status" value="1"/>
</dbReference>
<organism evidence="1 2">
    <name type="scientific">Allacma fusca</name>
    <dbReference type="NCBI Taxonomy" id="39272"/>
    <lineage>
        <taxon>Eukaryota</taxon>
        <taxon>Metazoa</taxon>
        <taxon>Ecdysozoa</taxon>
        <taxon>Arthropoda</taxon>
        <taxon>Hexapoda</taxon>
        <taxon>Collembola</taxon>
        <taxon>Symphypleona</taxon>
        <taxon>Sminthuridae</taxon>
        <taxon>Allacma</taxon>
    </lineage>
</organism>
<proteinExistence type="predicted"/>
<evidence type="ECO:0000313" key="2">
    <source>
        <dbReference type="Proteomes" id="UP000708208"/>
    </source>
</evidence>
<dbReference type="GO" id="GO:0000139">
    <property type="term" value="C:Golgi membrane"/>
    <property type="evidence" value="ECO:0007669"/>
    <property type="project" value="TreeGrafter"/>
</dbReference>